<dbReference type="GO" id="GO:0007165">
    <property type="term" value="P:signal transduction"/>
    <property type="evidence" value="ECO:0007669"/>
    <property type="project" value="InterPro"/>
</dbReference>
<reference evidence="3 4" key="1">
    <citation type="submission" date="2018-04" db="EMBL/GenBank/DDBJ databases">
        <authorList>
            <person name="Zhang X."/>
            <person name="Yuan J."/>
            <person name="Li F."/>
            <person name="Xiang J."/>
        </authorList>
    </citation>
    <scope>NUCLEOTIDE SEQUENCE [LARGE SCALE GENOMIC DNA]</scope>
    <source>
        <tissue evidence="3">Muscle</tissue>
    </source>
</reference>
<feature type="domain" description="Ras-associating" evidence="2">
    <location>
        <begin position="371"/>
        <end position="459"/>
    </location>
</feature>
<reference evidence="3 4" key="2">
    <citation type="submission" date="2019-01" db="EMBL/GenBank/DDBJ databases">
        <title>The decoding of complex shrimp genome reveals the adaptation for benthos swimmer, frequently molting mechanism and breeding impact on genome.</title>
        <authorList>
            <person name="Sun Y."/>
            <person name="Gao Y."/>
            <person name="Yu Y."/>
        </authorList>
    </citation>
    <scope>NUCLEOTIDE SEQUENCE [LARGE SCALE GENOMIC DNA]</scope>
    <source>
        <tissue evidence="3">Muscle</tissue>
    </source>
</reference>
<feature type="compositionally biased region" description="Low complexity" evidence="1">
    <location>
        <begin position="158"/>
        <end position="177"/>
    </location>
</feature>
<dbReference type="PANTHER" id="PTHR21298">
    <property type="entry name" value="GH01721P"/>
    <property type="match status" value="1"/>
</dbReference>
<dbReference type="CDD" id="cd17043">
    <property type="entry name" value="RA"/>
    <property type="match status" value="2"/>
</dbReference>
<feature type="region of interest" description="Disordered" evidence="1">
    <location>
        <begin position="704"/>
        <end position="732"/>
    </location>
</feature>
<feature type="compositionally biased region" description="Low complexity" evidence="1">
    <location>
        <begin position="294"/>
        <end position="309"/>
    </location>
</feature>
<feature type="compositionally biased region" description="Low complexity" evidence="1">
    <location>
        <begin position="214"/>
        <end position="223"/>
    </location>
</feature>
<dbReference type="PROSITE" id="PS50200">
    <property type="entry name" value="RA"/>
    <property type="match status" value="2"/>
</dbReference>
<name>A0A3R7PHS5_PENVA</name>
<dbReference type="Gene3D" id="3.10.20.90">
    <property type="entry name" value="Phosphatidylinositol 3-kinase Catalytic Subunit, Chain A, domain 1"/>
    <property type="match status" value="2"/>
</dbReference>
<feature type="compositionally biased region" description="Basic and acidic residues" evidence="1">
    <location>
        <begin position="178"/>
        <end position="208"/>
    </location>
</feature>
<comment type="caution">
    <text evidence="3">The sequence shown here is derived from an EMBL/GenBank/DDBJ whole genome shotgun (WGS) entry which is preliminary data.</text>
</comment>
<dbReference type="GO" id="GO:0045743">
    <property type="term" value="P:positive regulation of fibroblast growth factor receptor signaling pathway"/>
    <property type="evidence" value="ECO:0007669"/>
    <property type="project" value="TreeGrafter"/>
</dbReference>
<dbReference type="Pfam" id="PF00788">
    <property type="entry name" value="RA"/>
    <property type="match status" value="2"/>
</dbReference>
<dbReference type="GO" id="GO:0045742">
    <property type="term" value="P:positive regulation of epidermal growth factor receptor signaling pathway"/>
    <property type="evidence" value="ECO:0007669"/>
    <property type="project" value="TreeGrafter"/>
</dbReference>
<feature type="region of interest" description="Disordered" evidence="1">
    <location>
        <begin position="1"/>
        <end position="257"/>
    </location>
</feature>
<feature type="compositionally biased region" description="Polar residues" evidence="1">
    <location>
        <begin position="98"/>
        <end position="138"/>
    </location>
</feature>
<dbReference type="SUPFAM" id="SSF54236">
    <property type="entry name" value="Ubiquitin-like"/>
    <property type="match status" value="2"/>
</dbReference>
<dbReference type="EMBL" id="QCYY01002179">
    <property type="protein sequence ID" value="ROT72306.1"/>
    <property type="molecule type" value="Genomic_DNA"/>
</dbReference>
<sequence>MLKHVGHHRTSSATIKSPCSLPPEERSPFKSPSFASAHEDSFTCNRTRCGAESTPSGSPPCSRMLYSKDNLSSGTPSRESSPSSSPSFSRLRVLDAASRSSSHLGTQAIGNHSSSKSVSCTRIQFSVNSSPSRTNSRIQLPPEDSPSKDSSCSRAKHPSNPSAASSPSQSPVPSLVHPSRDSPKDLDDEVKHQRDSSPSESKGHEDSSSLRTQSPVENSPSEVPSRETTTSTLRPQPSSTPPSAPKSPAAEKTPLRAGTHSCCISSVCFRWRRSPQEMDAPSPEPARKPVAPGTAETDSTSAATSSSEDPQCAETFALYDEAVERPMTLPRRAHRNSVGKASKARLLNKSYCNLHTPCKLSASREQTMSPVKVYMRNMKPDIKYTTMNLSSSTTCRELVVMLLAKFRLRHRDPNLFYVRMEVVVRSPGGDAPARRLLVLDDHACPAELQQCRPRGEARFSVGVRRGGLLRVHDSILMPGSQYKSLLVSYRTTAEELVQLLLNCYSSKENPKNYAVHEVNKNPYSDRLLDPDEFPLLAQSEWPRASRHNYAFVLRRNMSRNVFLRAKTTWRHSLAQSSTDTESDPEDHGAISVMNSFQNMLKRTAISDPLSVLTGPSGDLYSPSSSFMLSRKPSLTFSTKVSPEPNADADLRVIVSPSETNVLSCTSQPCEDLHVAPRHSPTKESASCDIVSISSTKGTYITIPDAKASTSQPHESLRSLDKQYTSDESSFYI</sequence>
<dbReference type="OrthoDB" id="3908708at2759"/>
<feature type="compositionally biased region" description="Low complexity" evidence="1">
    <location>
        <begin position="72"/>
        <end position="89"/>
    </location>
</feature>
<protein>
    <recommendedName>
        <fullName evidence="2">Ras-associating domain-containing protein</fullName>
    </recommendedName>
</protein>
<proteinExistence type="predicted"/>
<organism evidence="3 4">
    <name type="scientific">Penaeus vannamei</name>
    <name type="common">Whiteleg shrimp</name>
    <name type="synonym">Litopenaeus vannamei</name>
    <dbReference type="NCBI Taxonomy" id="6689"/>
    <lineage>
        <taxon>Eukaryota</taxon>
        <taxon>Metazoa</taxon>
        <taxon>Ecdysozoa</taxon>
        <taxon>Arthropoda</taxon>
        <taxon>Crustacea</taxon>
        <taxon>Multicrustacea</taxon>
        <taxon>Malacostraca</taxon>
        <taxon>Eumalacostraca</taxon>
        <taxon>Eucarida</taxon>
        <taxon>Decapoda</taxon>
        <taxon>Dendrobranchiata</taxon>
        <taxon>Penaeoidea</taxon>
        <taxon>Penaeidae</taxon>
        <taxon>Penaeus</taxon>
    </lineage>
</organism>
<dbReference type="AlphaFoldDB" id="A0A3R7PHS5"/>
<dbReference type="InterPro" id="IPR029071">
    <property type="entry name" value="Ubiquitin-like_domsf"/>
</dbReference>
<feature type="compositionally biased region" description="Basic and acidic residues" evidence="1">
    <location>
        <begin position="714"/>
        <end position="724"/>
    </location>
</feature>
<feature type="compositionally biased region" description="Basic residues" evidence="1">
    <location>
        <begin position="1"/>
        <end position="10"/>
    </location>
</feature>
<dbReference type="Proteomes" id="UP000283509">
    <property type="component" value="Unassembled WGS sequence"/>
</dbReference>
<keyword evidence="4" id="KW-1185">Reference proteome</keyword>
<feature type="domain" description="Ras-associating" evidence="2">
    <location>
        <begin position="465"/>
        <end position="558"/>
    </location>
</feature>
<dbReference type="PANTHER" id="PTHR21298:SF2">
    <property type="entry name" value="GH01721P"/>
    <property type="match status" value="1"/>
</dbReference>
<evidence type="ECO:0000313" key="4">
    <source>
        <dbReference type="Proteomes" id="UP000283509"/>
    </source>
</evidence>
<evidence type="ECO:0000259" key="2">
    <source>
        <dbReference type="PROSITE" id="PS50200"/>
    </source>
</evidence>
<accession>A0A3R7PHS5</accession>
<gene>
    <name evidence="3" type="ORF">C7M84_009305</name>
</gene>
<feature type="region of interest" description="Disordered" evidence="1">
    <location>
        <begin position="276"/>
        <end position="310"/>
    </location>
</feature>
<evidence type="ECO:0000313" key="3">
    <source>
        <dbReference type="EMBL" id="ROT72306.1"/>
    </source>
</evidence>
<evidence type="ECO:0000256" key="1">
    <source>
        <dbReference type="SAM" id="MobiDB-lite"/>
    </source>
</evidence>
<dbReference type="InterPro" id="IPR000159">
    <property type="entry name" value="RA_dom"/>
</dbReference>
<dbReference type="SMART" id="SM00314">
    <property type="entry name" value="RA"/>
    <property type="match status" value="2"/>
</dbReference>